<feature type="domain" description="Signal transduction histidine kinase subgroup 3 dimerisation and phosphoacceptor" evidence="12">
    <location>
        <begin position="181"/>
        <end position="245"/>
    </location>
</feature>
<name>A0ABV9WHW8_9ACTN</name>
<evidence type="ECO:0000256" key="2">
    <source>
        <dbReference type="ARBA" id="ARBA00012438"/>
    </source>
</evidence>
<evidence type="ECO:0000256" key="6">
    <source>
        <dbReference type="ARBA" id="ARBA00022777"/>
    </source>
</evidence>
<organism evidence="14 15">
    <name type="scientific">Dactylosporangium cerinum</name>
    <dbReference type="NCBI Taxonomy" id="1434730"/>
    <lineage>
        <taxon>Bacteria</taxon>
        <taxon>Bacillati</taxon>
        <taxon>Actinomycetota</taxon>
        <taxon>Actinomycetes</taxon>
        <taxon>Micromonosporales</taxon>
        <taxon>Micromonosporaceae</taxon>
        <taxon>Dactylosporangium</taxon>
    </lineage>
</organism>
<dbReference type="GO" id="GO:0016301">
    <property type="term" value="F:kinase activity"/>
    <property type="evidence" value="ECO:0007669"/>
    <property type="project" value="UniProtKB-KW"/>
</dbReference>
<dbReference type="InterPro" id="IPR036890">
    <property type="entry name" value="HATPase_C_sf"/>
</dbReference>
<comment type="caution">
    <text evidence="14">The sequence shown here is derived from an EMBL/GenBank/DDBJ whole genome shotgun (WGS) entry which is preliminary data.</text>
</comment>
<feature type="compositionally biased region" description="Gly residues" evidence="9">
    <location>
        <begin position="550"/>
        <end position="606"/>
    </location>
</feature>
<feature type="transmembrane region" description="Helical" evidence="10">
    <location>
        <begin position="100"/>
        <end position="119"/>
    </location>
</feature>
<keyword evidence="3" id="KW-0597">Phosphoprotein</keyword>
<keyword evidence="6 14" id="KW-0418">Kinase</keyword>
<dbReference type="Gene3D" id="1.20.5.1930">
    <property type="match status" value="1"/>
</dbReference>
<dbReference type="PANTHER" id="PTHR24421">
    <property type="entry name" value="NITRATE/NITRITE SENSOR PROTEIN NARX-RELATED"/>
    <property type="match status" value="1"/>
</dbReference>
<proteinExistence type="predicted"/>
<evidence type="ECO:0000256" key="7">
    <source>
        <dbReference type="ARBA" id="ARBA00022840"/>
    </source>
</evidence>
<dbReference type="InterPro" id="IPR050482">
    <property type="entry name" value="Sensor_HK_TwoCompSys"/>
</dbReference>
<dbReference type="Gene3D" id="3.30.565.10">
    <property type="entry name" value="Histidine kinase-like ATPase, C-terminal domain"/>
    <property type="match status" value="1"/>
</dbReference>
<dbReference type="EC" id="2.7.13.3" evidence="2"/>
<dbReference type="Pfam" id="PF07730">
    <property type="entry name" value="HisKA_3"/>
    <property type="match status" value="1"/>
</dbReference>
<evidence type="ECO:0000256" key="1">
    <source>
        <dbReference type="ARBA" id="ARBA00000085"/>
    </source>
</evidence>
<keyword evidence="7" id="KW-0067">ATP-binding</keyword>
<dbReference type="PANTHER" id="PTHR24421:SF10">
    <property type="entry name" value="NITRATE_NITRITE SENSOR PROTEIN NARQ"/>
    <property type="match status" value="1"/>
</dbReference>
<gene>
    <name evidence="14" type="ORF">ACFPIJ_59915</name>
</gene>
<evidence type="ECO:0000256" key="10">
    <source>
        <dbReference type="SAM" id="Phobius"/>
    </source>
</evidence>
<dbReference type="SUPFAM" id="SSF55874">
    <property type="entry name" value="ATPase domain of HSP90 chaperone/DNA topoisomerase II/histidine kinase"/>
    <property type="match status" value="1"/>
</dbReference>
<dbReference type="InterPro" id="IPR003594">
    <property type="entry name" value="HATPase_dom"/>
</dbReference>
<evidence type="ECO:0000256" key="9">
    <source>
        <dbReference type="SAM" id="MobiDB-lite"/>
    </source>
</evidence>
<feature type="transmembrane region" description="Helical" evidence="10">
    <location>
        <begin position="57"/>
        <end position="75"/>
    </location>
</feature>
<keyword evidence="8" id="KW-0902">Two-component regulatory system</keyword>
<dbReference type="InterPro" id="IPR055558">
    <property type="entry name" value="DUF7134"/>
</dbReference>
<keyword evidence="4" id="KW-0808">Transferase</keyword>
<keyword evidence="10" id="KW-0472">Membrane</keyword>
<feature type="transmembrane region" description="Helical" evidence="10">
    <location>
        <begin position="131"/>
        <end position="149"/>
    </location>
</feature>
<dbReference type="CDD" id="cd16917">
    <property type="entry name" value="HATPase_UhpB-NarQ-NarX-like"/>
    <property type="match status" value="1"/>
</dbReference>
<keyword evidence="15" id="KW-1185">Reference proteome</keyword>
<comment type="catalytic activity">
    <reaction evidence="1">
        <text>ATP + protein L-histidine = ADP + protein N-phospho-L-histidine.</text>
        <dbReference type="EC" id="2.7.13.3"/>
    </reaction>
</comment>
<dbReference type="RefSeq" id="WP_380128512.1">
    <property type="nucleotide sequence ID" value="NZ_JBHSIU010000130.1"/>
</dbReference>
<evidence type="ECO:0000256" key="4">
    <source>
        <dbReference type="ARBA" id="ARBA00022679"/>
    </source>
</evidence>
<evidence type="ECO:0000313" key="15">
    <source>
        <dbReference type="Proteomes" id="UP001595912"/>
    </source>
</evidence>
<protein>
    <recommendedName>
        <fullName evidence="2">histidine kinase</fullName>
        <ecNumber evidence="2">2.7.13.3</ecNumber>
    </recommendedName>
</protein>
<keyword evidence="10" id="KW-0812">Transmembrane</keyword>
<dbReference type="Proteomes" id="UP001595912">
    <property type="component" value="Unassembled WGS sequence"/>
</dbReference>
<feature type="domain" description="Histidine kinase/HSP90-like ATPase" evidence="11">
    <location>
        <begin position="290"/>
        <end position="381"/>
    </location>
</feature>
<dbReference type="Pfam" id="PF23539">
    <property type="entry name" value="DUF7134"/>
    <property type="match status" value="1"/>
</dbReference>
<dbReference type="EMBL" id="JBHSIU010000130">
    <property type="protein sequence ID" value="MFC5007867.1"/>
    <property type="molecule type" value="Genomic_DNA"/>
</dbReference>
<accession>A0ABV9WHW8</accession>
<evidence type="ECO:0000256" key="8">
    <source>
        <dbReference type="ARBA" id="ARBA00023012"/>
    </source>
</evidence>
<feature type="domain" description="DUF7134" evidence="13">
    <location>
        <begin position="13"/>
        <end position="153"/>
    </location>
</feature>
<reference evidence="15" key="1">
    <citation type="journal article" date="2019" name="Int. J. Syst. Evol. Microbiol.">
        <title>The Global Catalogue of Microorganisms (GCM) 10K type strain sequencing project: providing services to taxonomists for standard genome sequencing and annotation.</title>
        <authorList>
            <consortium name="The Broad Institute Genomics Platform"/>
            <consortium name="The Broad Institute Genome Sequencing Center for Infectious Disease"/>
            <person name="Wu L."/>
            <person name="Ma J."/>
        </authorList>
    </citation>
    <scope>NUCLEOTIDE SEQUENCE [LARGE SCALE GENOMIC DNA]</scope>
    <source>
        <strain evidence="15">CGMCC 4.7152</strain>
    </source>
</reference>
<evidence type="ECO:0000256" key="3">
    <source>
        <dbReference type="ARBA" id="ARBA00022553"/>
    </source>
</evidence>
<dbReference type="Pfam" id="PF02518">
    <property type="entry name" value="HATPase_c"/>
    <property type="match status" value="1"/>
</dbReference>
<sequence length="613" mass="60842">MDDVWNGEHLQRIRTWLFDGGVAGSVLYVTLLERRPEPAVVAIGLVMAAAMLGRRRYPVTVACVVYTAAPLHLLFDDAMRLYDMAVLISMFAVVKYRPQLFWGILAGVGAALGVVIGAAVEARRTDNFGTIAWVIGALTVAVWFSAYGVRTRRLYVASLEERAATLERERDHLARLAVADERAAIARELHDVVAHSLSVMIVQADGAGYTLDPSASRARQALDTIAATGRDALEDMRRVVSVLRGTSPGTDTTSRRRVGLAELDRLVERAGLRVDLDTVGTPTGLSVAEELTAYRIVQESLTNTLRHAGPDAKVTLRLEYASGFIAIEATDDGGSRPTVAATTRGGHGLVGMRERVALHGGTVNAGPRFDGGWSVAATIPRAPRVMGGDHGARTAGEPMPPAEHVGAVEPGAVEPGSAGAVEPDGADVVEPGDLGSAEPGRFGRIAPSGAGVGGPGGAGVVGSGGVGELGGLGLAGSGRLGSAEPGRFGRIAPSGAGVGDLGGAGAVGFGGAGVGGLGGAGAVGFGGAGVGGLGGSGRAGSGRLGVGGPGGAGVGGSGGSGRAGSGRLGVSGPGGAGGGERAGPGPAGSGCLGGGELGGVGSGGSGVVEAGRR</sequence>
<evidence type="ECO:0000256" key="5">
    <source>
        <dbReference type="ARBA" id="ARBA00022741"/>
    </source>
</evidence>
<evidence type="ECO:0000313" key="14">
    <source>
        <dbReference type="EMBL" id="MFC5007867.1"/>
    </source>
</evidence>
<keyword evidence="5" id="KW-0547">Nucleotide-binding</keyword>
<evidence type="ECO:0000259" key="11">
    <source>
        <dbReference type="Pfam" id="PF02518"/>
    </source>
</evidence>
<keyword evidence="10" id="KW-1133">Transmembrane helix</keyword>
<feature type="region of interest" description="Disordered" evidence="9">
    <location>
        <begin position="550"/>
        <end position="613"/>
    </location>
</feature>
<evidence type="ECO:0000259" key="13">
    <source>
        <dbReference type="Pfam" id="PF23539"/>
    </source>
</evidence>
<evidence type="ECO:0000259" key="12">
    <source>
        <dbReference type="Pfam" id="PF07730"/>
    </source>
</evidence>
<dbReference type="InterPro" id="IPR011712">
    <property type="entry name" value="Sig_transdc_His_kin_sub3_dim/P"/>
</dbReference>